<dbReference type="OrthoDB" id="10445772at2759"/>
<comment type="caution">
    <text evidence="1">The sequence shown here is derived from an EMBL/GenBank/DDBJ whole genome shotgun (WGS) entry which is preliminary data.</text>
</comment>
<name>A0A2P4SUN0_BAMTH</name>
<gene>
    <name evidence="1" type="ORF">CIB84_008460</name>
</gene>
<evidence type="ECO:0000313" key="2">
    <source>
        <dbReference type="Proteomes" id="UP000237246"/>
    </source>
</evidence>
<reference evidence="1 2" key="1">
    <citation type="submission" date="2018-01" db="EMBL/GenBank/DDBJ databases">
        <title>Comparison of the Chinese Bamboo Partridge and Red Junglefowl genome sequences highlights the importance of demography in genome evolution.</title>
        <authorList>
            <person name="Tiley G.P."/>
            <person name="Kimball R.T."/>
            <person name="Braun E.L."/>
            <person name="Burleigh J.G."/>
        </authorList>
    </citation>
    <scope>NUCLEOTIDE SEQUENCE [LARGE SCALE GENOMIC DNA]</scope>
    <source>
        <strain evidence="1">RTK389</strain>
        <tissue evidence="1">Blood</tissue>
    </source>
</reference>
<feature type="non-terminal residue" evidence="1">
    <location>
        <position position="1"/>
    </location>
</feature>
<dbReference type="EMBL" id="PPHD01022242">
    <property type="protein sequence ID" value="POI27790.1"/>
    <property type="molecule type" value="Genomic_DNA"/>
</dbReference>
<accession>A0A2P4SUN0</accession>
<keyword evidence="2" id="KW-1185">Reference proteome</keyword>
<proteinExistence type="predicted"/>
<dbReference type="AlphaFoldDB" id="A0A2P4SUN0"/>
<dbReference type="Proteomes" id="UP000237246">
    <property type="component" value="Unassembled WGS sequence"/>
</dbReference>
<evidence type="ECO:0000313" key="1">
    <source>
        <dbReference type="EMBL" id="POI27790.1"/>
    </source>
</evidence>
<sequence>TSVQSSALSRGAQLLFQPSTERGSAPGTAQRCLAAERKMQASRMPKRAALLSLRALSSWCAAVAHRLHRWGFHQAVLREIKIISSRKELYQKKLQY</sequence>
<organism evidence="1 2">
    <name type="scientific">Bambusicola thoracicus</name>
    <name type="common">Chinese bamboo-partridge</name>
    <name type="synonym">Perdix thoracica</name>
    <dbReference type="NCBI Taxonomy" id="9083"/>
    <lineage>
        <taxon>Eukaryota</taxon>
        <taxon>Metazoa</taxon>
        <taxon>Chordata</taxon>
        <taxon>Craniata</taxon>
        <taxon>Vertebrata</taxon>
        <taxon>Euteleostomi</taxon>
        <taxon>Archelosauria</taxon>
        <taxon>Archosauria</taxon>
        <taxon>Dinosauria</taxon>
        <taxon>Saurischia</taxon>
        <taxon>Theropoda</taxon>
        <taxon>Coelurosauria</taxon>
        <taxon>Aves</taxon>
        <taxon>Neognathae</taxon>
        <taxon>Galloanserae</taxon>
        <taxon>Galliformes</taxon>
        <taxon>Phasianidae</taxon>
        <taxon>Perdicinae</taxon>
        <taxon>Bambusicola</taxon>
    </lineage>
</organism>
<protein>
    <submittedName>
        <fullName evidence="1">Uncharacterized protein</fullName>
    </submittedName>
</protein>